<gene>
    <name evidence="12" type="ORF">CC78DRAFT_621412</name>
</gene>
<evidence type="ECO:0000313" key="12">
    <source>
        <dbReference type="EMBL" id="KAF2258973.1"/>
    </source>
</evidence>
<dbReference type="SMART" id="SM00827">
    <property type="entry name" value="PKS_AT"/>
    <property type="match status" value="1"/>
</dbReference>
<evidence type="ECO:0000259" key="11">
    <source>
        <dbReference type="PROSITE" id="PS52019"/>
    </source>
</evidence>
<dbReference type="GO" id="GO:0004312">
    <property type="term" value="F:fatty acid synthase activity"/>
    <property type="evidence" value="ECO:0007669"/>
    <property type="project" value="TreeGrafter"/>
</dbReference>
<dbReference type="InterPro" id="IPR016035">
    <property type="entry name" value="Acyl_Trfase/lysoPLipase"/>
</dbReference>
<dbReference type="Pfam" id="PF00550">
    <property type="entry name" value="PP-binding"/>
    <property type="match status" value="1"/>
</dbReference>
<dbReference type="PROSITE" id="PS00606">
    <property type="entry name" value="KS3_1"/>
    <property type="match status" value="1"/>
</dbReference>
<dbReference type="InterPro" id="IPR036736">
    <property type="entry name" value="ACP-like_sf"/>
</dbReference>
<dbReference type="SUPFAM" id="SSF52151">
    <property type="entry name" value="FabD/lysophospholipase-like"/>
    <property type="match status" value="2"/>
</dbReference>
<dbReference type="EMBL" id="ML986726">
    <property type="protein sequence ID" value="KAF2258973.1"/>
    <property type="molecule type" value="Genomic_DNA"/>
</dbReference>
<dbReference type="Pfam" id="PF00109">
    <property type="entry name" value="ketoacyl-synt"/>
    <property type="match status" value="1"/>
</dbReference>
<dbReference type="InterPro" id="IPR001227">
    <property type="entry name" value="Ac_transferase_dom_sf"/>
</dbReference>
<organism evidence="12 13">
    <name type="scientific">Lojkania enalia</name>
    <dbReference type="NCBI Taxonomy" id="147567"/>
    <lineage>
        <taxon>Eukaryota</taxon>
        <taxon>Fungi</taxon>
        <taxon>Dikarya</taxon>
        <taxon>Ascomycota</taxon>
        <taxon>Pezizomycotina</taxon>
        <taxon>Dothideomycetes</taxon>
        <taxon>Pleosporomycetidae</taxon>
        <taxon>Pleosporales</taxon>
        <taxon>Pleosporales incertae sedis</taxon>
        <taxon>Lojkania</taxon>
    </lineage>
</organism>
<dbReference type="SUPFAM" id="SSF53901">
    <property type="entry name" value="Thiolase-like"/>
    <property type="match status" value="1"/>
</dbReference>
<dbReference type="InterPro" id="IPR016039">
    <property type="entry name" value="Thiolase-like"/>
</dbReference>
<dbReference type="Pfam" id="PF00326">
    <property type="entry name" value="Peptidase_S9"/>
    <property type="match status" value="1"/>
</dbReference>
<dbReference type="GO" id="GO:0044550">
    <property type="term" value="P:secondary metabolite biosynthetic process"/>
    <property type="evidence" value="ECO:0007669"/>
    <property type="project" value="TreeGrafter"/>
</dbReference>
<dbReference type="Pfam" id="PF02801">
    <property type="entry name" value="Ketoacyl-synt_C"/>
    <property type="match status" value="1"/>
</dbReference>
<evidence type="ECO:0000256" key="6">
    <source>
        <dbReference type="ARBA" id="ARBA00023268"/>
    </source>
</evidence>
<dbReference type="SUPFAM" id="SSF47336">
    <property type="entry name" value="ACP-like"/>
    <property type="match status" value="1"/>
</dbReference>
<dbReference type="InterPro" id="IPR049551">
    <property type="entry name" value="PKS_DH_C"/>
</dbReference>
<evidence type="ECO:0000256" key="1">
    <source>
        <dbReference type="ARBA" id="ARBA00005179"/>
    </source>
</evidence>
<name>A0A9P4MYY5_9PLEO</name>
<dbReference type="GO" id="GO:0032259">
    <property type="term" value="P:methylation"/>
    <property type="evidence" value="ECO:0007669"/>
    <property type="project" value="UniProtKB-KW"/>
</dbReference>
<comment type="caution">
    <text evidence="12">The sequence shown here is derived from an EMBL/GenBank/DDBJ whole genome shotgun (WGS) entry which is preliminary data.</text>
</comment>
<sequence length="2103" mass="227571">MSVPSTLLFGPQTKLPAKEQSQDIRNFLTTSPALRPFLNAIQELPSFWDALVASDRALDCVPGQQSIDILLQWLNGQTIPSFDSENNSLCTPLTVIVQIVQYFQYLAKATLRHDQVLASATAGGVQGFCTGILSALAISSCCDEEEIAAQASVALRLALCIGAYVDSARPTNSSKMACIVVRSQTPGKIRELPHLLERWKQAYVSVIYDQDTVTLTVPKSEISEVGASLFQQGFTVRNVSIEGLFHSSLNENALEKILRLCESDESLRLPYASSLKVPVRSNTDGKVITEGLLSAIAAPILLTEVSDWYKTMSATVHSIMPGSDVMVFGLSDVIPASIQREQRLRITRAWASSNENPSKPEHKHPENSIAIVGMSAKYAGVDSLGEFWDVIASGKSMCTELPRDRWPTESLRRSKSGAKFYGNFLRDVEAFDHKFFKKSSKEAAAMDPQQRLLLEASYQALESSGYFTEDQPPEDIGCFVGVATTDYHDNIASHPANAFSALGELRAFLCGRISYHFGWTGPSMTFDTACSASMVAIDSACRAIQTGQCSRALAGGVSANSSPNLWENLRGASFLSPTGPTKPFDENADGYCRGEGVGLVLLKKLSDAVKDNDFVLGVIPATGVNQAKNETYITVPHGKSQQKLYEKVIAQSGLQPDEFSFVEAHGTGTQKGDPAEMESLRGIFGTPSRTEALHVGSVKGNVGHCEAASGVASVIKTVLMMQQGSIPPIANHHTLNPKIPTLETHKLAIPKSLLPWNASFKAALINNYGAAGSNGALALCQAPASGSAGNAPVFSKVPIFISANSDESLASYCDALRTWIPTAPNATAADFLPNLAYNLARKQNRSLRPALATSVANVAELIDKLGEMKPNVEDTDNKPVVLVFGGQTTSYVGLSQDVYHGSAIFRSHLEHCDQVIKSTGFKSIFPAIFQAEPVSDLVNLHSMFLAIQYACAKTWMSCGVAPAAVVGHSFGQLTALCISGALSLEDTVKLVAGRATLMQKFWGEEPGSMVALEADTETSRRIVSSLSSSEPSTEIACYNGAASHVLVGSSAAMDKVEEACKTGGENGRSIRCRRLRVTNGFHSTFTDPLIPELEKLASELTVSKPNITLETCSDSASWDEITPSLIAQHTRAPVYFQAAVERLEEHLGACTWLEAGSASSVTGMVRRAVASPSAGHTFHPVQLNDKDAIGSLAETTTSLMKVIPKATFWPFHKSQHEQYRAFNLPPYQFEKHRHWLKWKDYAEAPIYPEAPSVGIDEDPMELLRCIEADQGKARFAISSQNEEFQTFVKGHAVLGQPLCPADLYVELVHRAVCTLAPNAAGCLPAIEKLSIVAPLGIDPTQKIFLELTQQGDATEWKFLFSSRSQHGGEKDVQHASGFIALSPPDDAHVATEFSRYSRLMGSSRAETVLEDPDSEGMQGPLVYKLFSKVVSYGKYYQGVREIAAKGNEVAARISMPRSTPSSSNMVLDPVLIDNFVQVAGIKDNILNYCPPNQVFICGHIDRIQTSPVFLDKSKTPQIWSVVAHCTSLSEKEYVNDIYVFSEDGQLAMIILGVQFTRVAIASLAKILATSNSASAQTKSQPSQPSPPKTQIAELKSMMTQGSLSSSSSSTPSLTGSSSPQSGASTPLTQTEPSTPVNETEKEGSAAASRDRLAKLVSEQLETSAPMLNDTLLEDHGLDSLLTVELKGEVESAFSVTLASDAIHSSITFGELFTLVNAQAKPEPKAAGSLSDISLQPRLAASASAIPRTLQDVGPNEKRRPGDRMKTVLFHTADNTPLYADIYLPDESQITESPRPVALMVHGGGFTMLSRKDVRPKQTALLLTNGFLPVSIDYRLCPEVSVHASISDVASALQWARNILPTLDLEIPNLHISSEKVAVIGWSTGGTLALQLGYAAERQGVRPPDATLAFYCPSNFEDAFWTQPNFPENTNEDTLAGYDLLEGVHDTPITGYNVDSKAGAVGGWMAPSDPRSRIVLHMNWRAQMVPIIANGLPSKYQAALRGMSSTDFAKLERPSTEQVVAISPYAQIKKGNYKVPTYLIHGTKDDLIPWEQPKTVLEALREAGVDSGLSILDGAEHLFDLYRSKGREWDVVLEGYEFLFSQLR</sequence>
<dbReference type="InterPro" id="IPR042104">
    <property type="entry name" value="PKS_dehydratase_sf"/>
</dbReference>
<dbReference type="InterPro" id="IPR049900">
    <property type="entry name" value="PKS_mFAS_DH"/>
</dbReference>
<dbReference type="InterPro" id="IPR009081">
    <property type="entry name" value="PP-bd_ACP"/>
</dbReference>
<dbReference type="Gene3D" id="3.40.47.10">
    <property type="match status" value="1"/>
</dbReference>
<dbReference type="Gene3D" id="3.30.70.3290">
    <property type="match status" value="1"/>
</dbReference>
<dbReference type="Gene3D" id="3.40.50.1820">
    <property type="entry name" value="alpha/beta hydrolase"/>
    <property type="match status" value="1"/>
</dbReference>
<dbReference type="SUPFAM" id="SSF55048">
    <property type="entry name" value="Probable ACP-binding domain of malonyl-CoA ACP transacylase"/>
    <property type="match status" value="1"/>
</dbReference>
<feature type="domain" description="PKS/mFAS DH" evidence="11">
    <location>
        <begin position="1260"/>
        <end position="1564"/>
    </location>
</feature>
<feature type="region of interest" description="C-terminal hotdog fold" evidence="7">
    <location>
        <begin position="1414"/>
        <end position="1564"/>
    </location>
</feature>
<feature type="compositionally biased region" description="Low complexity" evidence="8">
    <location>
        <begin position="1601"/>
        <end position="1627"/>
    </location>
</feature>
<dbReference type="PROSITE" id="PS52019">
    <property type="entry name" value="PKS_MFAS_DH"/>
    <property type="match status" value="1"/>
</dbReference>
<dbReference type="Gene3D" id="3.10.129.110">
    <property type="entry name" value="Polyketide synthase dehydratase"/>
    <property type="match status" value="1"/>
</dbReference>
<dbReference type="InterPro" id="IPR016036">
    <property type="entry name" value="Malonyl_transacylase_ACP-bd"/>
</dbReference>
<feature type="domain" description="Carrier" evidence="9">
    <location>
        <begin position="1643"/>
        <end position="1719"/>
    </location>
</feature>
<protein>
    <submittedName>
        <fullName evidence="12">Ketoacyl-synt-domain-containing protein</fullName>
    </submittedName>
</protein>
<dbReference type="Pfam" id="PF20434">
    <property type="entry name" value="BD-FAE"/>
    <property type="match status" value="1"/>
</dbReference>
<dbReference type="Pfam" id="PF16073">
    <property type="entry name" value="SAT"/>
    <property type="match status" value="1"/>
</dbReference>
<dbReference type="InterPro" id="IPR014043">
    <property type="entry name" value="Acyl_transferase_dom"/>
</dbReference>
<feature type="active site" description="Proton acceptor; for dehydratase activity" evidence="7">
    <location>
        <position position="1291"/>
    </location>
</feature>
<dbReference type="InterPro" id="IPR018201">
    <property type="entry name" value="Ketoacyl_synth_AS"/>
</dbReference>
<evidence type="ECO:0000256" key="5">
    <source>
        <dbReference type="ARBA" id="ARBA00022679"/>
    </source>
</evidence>
<evidence type="ECO:0000256" key="7">
    <source>
        <dbReference type="PROSITE-ProRule" id="PRU01363"/>
    </source>
</evidence>
<dbReference type="InterPro" id="IPR050091">
    <property type="entry name" value="PKS_NRPS_Biosynth_Enz"/>
</dbReference>
<dbReference type="InterPro" id="IPR029058">
    <property type="entry name" value="AB_hydrolase_fold"/>
</dbReference>
<evidence type="ECO:0000313" key="13">
    <source>
        <dbReference type="Proteomes" id="UP000800093"/>
    </source>
</evidence>
<evidence type="ECO:0000259" key="9">
    <source>
        <dbReference type="PROSITE" id="PS50075"/>
    </source>
</evidence>
<keyword evidence="2" id="KW-0596">Phosphopantetheine</keyword>
<feature type="region of interest" description="Disordered" evidence="8">
    <location>
        <begin position="1598"/>
        <end position="1651"/>
    </location>
</feature>
<dbReference type="InterPro" id="IPR001375">
    <property type="entry name" value="Peptidase_S9_cat"/>
</dbReference>
<accession>A0A9P4MYY5</accession>
<dbReference type="GO" id="GO:0008168">
    <property type="term" value="F:methyltransferase activity"/>
    <property type="evidence" value="ECO:0007669"/>
    <property type="project" value="UniProtKB-KW"/>
</dbReference>
<dbReference type="PANTHER" id="PTHR43775">
    <property type="entry name" value="FATTY ACID SYNTHASE"/>
    <property type="match status" value="1"/>
</dbReference>
<feature type="domain" description="Ketosynthase family 3 (KS3)" evidence="10">
    <location>
        <begin position="366"/>
        <end position="781"/>
    </location>
</feature>
<dbReference type="SMART" id="SM00825">
    <property type="entry name" value="PKS_KS"/>
    <property type="match status" value="1"/>
</dbReference>
<dbReference type="OrthoDB" id="429813at2759"/>
<evidence type="ECO:0000256" key="3">
    <source>
        <dbReference type="ARBA" id="ARBA00022553"/>
    </source>
</evidence>
<evidence type="ECO:0000256" key="2">
    <source>
        <dbReference type="ARBA" id="ARBA00022450"/>
    </source>
</evidence>
<keyword evidence="3" id="KW-0597">Phosphoprotein</keyword>
<feature type="active site" description="Proton donor; for dehydratase activity" evidence="7">
    <location>
        <position position="1473"/>
    </location>
</feature>
<dbReference type="SUPFAM" id="SSF53474">
    <property type="entry name" value="alpha/beta-Hydrolases"/>
    <property type="match status" value="1"/>
</dbReference>
<reference evidence="13" key="1">
    <citation type="journal article" date="2020" name="Stud. Mycol.">
        <title>101 Dothideomycetes genomes: A test case for predicting lifestyles and emergence of pathogens.</title>
        <authorList>
            <person name="Haridas S."/>
            <person name="Albert R."/>
            <person name="Binder M."/>
            <person name="Bloem J."/>
            <person name="LaButti K."/>
            <person name="Salamov A."/>
            <person name="Andreopoulos B."/>
            <person name="Baker S."/>
            <person name="Barry K."/>
            <person name="Bills G."/>
            <person name="Bluhm B."/>
            <person name="Cannon C."/>
            <person name="Castanera R."/>
            <person name="Culley D."/>
            <person name="Daum C."/>
            <person name="Ezra D."/>
            <person name="Gonzalez J."/>
            <person name="Henrissat B."/>
            <person name="Kuo A."/>
            <person name="Liang C."/>
            <person name="Lipzen A."/>
            <person name="Lutzoni F."/>
            <person name="Magnuson J."/>
            <person name="Mondo S."/>
            <person name="Nolan M."/>
            <person name="Ohm R."/>
            <person name="Pangilinan J."/>
            <person name="Park H.-J."/>
            <person name="Ramirez L."/>
            <person name="Alfaro M."/>
            <person name="Sun H."/>
            <person name="Tritt A."/>
            <person name="Yoshinaga Y."/>
            <person name="Zwiers L.-H."/>
            <person name="Turgeon B."/>
            <person name="Goodwin S."/>
            <person name="Spatafora J."/>
            <person name="Crous P."/>
            <person name="Grigoriev I."/>
        </authorList>
    </citation>
    <scope>NUCLEOTIDE SEQUENCE [LARGE SCALE GENOMIC DNA]</scope>
    <source>
        <strain evidence="13">CBS 304.66</strain>
    </source>
</reference>
<dbReference type="InterPro" id="IPR014030">
    <property type="entry name" value="Ketoacyl_synth_N"/>
</dbReference>
<dbReference type="GO" id="GO:0008236">
    <property type="term" value="F:serine-type peptidase activity"/>
    <property type="evidence" value="ECO:0007669"/>
    <property type="project" value="InterPro"/>
</dbReference>
<comment type="pathway">
    <text evidence="1">Secondary metabolite biosynthesis.</text>
</comment>
<dbReference type="CDD" id="cd00833">
    <property type="entry name" value="PKS"/>
    <property type="match status" value="1"/>
</dbReference>
<dbReference type="InterPro" id="IPR014031">
    <property type="entry name" value="Ketoacyl_synth_C"/>
</dbReference>
<dbReference type="Gene3D" id="3.40.366.10">
    <property type="entry name" value="Malonyl-Coenzyme A Acyl Carrier Protein, domain 2"/>
    <property type="match status" value="3"/>
</dbReference>
<proteinExistence type="predicted"/>
<dbReference type="InterPro" id="IPR020841">
    <property type="entry name" value="PKS_Beta-ketoAc_synthase_dom"/>
</dbReference>
<dbReference type="PANTHER" id="PTHR43775:SF21">
    <property type="entry name" value="NON-REDUCING POLYKETIDE SYNTHASE AUSA-RELATED"/>
    <property type="match status" value="1"/>
</dbReference>
<dbReference type="PROSITE" id="PS52004">
    <property type="entry name" value="KS3_2"/>
    <property type="match status" value="1"/>
</dbReference>
<dbReference type="GO" id="GO:0004315">
    <property type="term" value="F:3-oxoacyl-[acyl-carrier-protein] synthase activity"/>
    <property type="evidence" value="ECO:0007669"/>
    <property type="project" value="InterPro"/>
</dbReference>
<dbReference type="GO" id="GO:0006508">
    <property type="term" value="P:proteolysis"/>
    <property type="evidence" value="ECO:0007669"/>
    <property type="project" value="InterPro"/>
</dbReference>
<keyword evidence="5" id="KW-0808">Transferase</keyword>
<feature type="compositionally biased region" description="Basic and acidic residues" evidence="8">
    <location>
        <begin position="1638"/>
        <end position="1651"/>
    </location>
</feature>
<dbReference type="InterPro" id="IPR032088">
    <property type="entry name" value="SAT"/>
</dbReference>
<dbReference type="Proteomes" id="UP000800093">
    <property type="component" value="Unassembled WGS sequence"/>
</dbReference>
<dbReference type="Pfam" id="PF00698">
    <property type="entry name" value="Acyl_transf_1"/>
    <property type="match status" value="1"/>
</dbReference>
<feature type="region of interest" description="N-terminal hotdog fold" evidence="7">
    <location>
        <begin position="1260"/>
        <end position="1386"/>
    </location>
</feature>
<evidence type="ECO:0000256" key="8">
    <source>
        <dbReference type="SAM" id="MobiDB-lite"/>
    </source>
</evidence>
<keyword evidence="4" id="KW-0489">Methyltransferase</keyword>
<dbReference type="Pfam" id="PF14765">
    <property type="entry name" value="PS-DH"/>
    <property type="match status" value="1"/>
</dbReference>
<dbReference type="PROSITE" id="PS50075">
    <property type="entry name" value="CARRIER"/>
    <property type="match status" value="1"/>
</dbReference>
<dbReference type="Gene3D" id="1.10.1200.10">
    <property type="entry name" value="ACP-like"/>
    <property type="match status" value="1"/>
</dbReference>
<dbReference type="GO" id="GO:0006633">
    <property type="term" value="P:fatty acid biosynthetic process"/>
    <property type="evidence" value="ECO:0007669"/>
    <property type="project" value="InterPro"/>
</dbReference>
<evidence type="ECO:0000256" key="4">
    <source>
        <dbReference type="ARBA" id="ARBA00022603"/>
    </source>
</evidence>
<dbReference type="InterPro" id="IPR049492">
    <property type="entry name" value="BD-FAE-like_dom"/>
</dbReference>
<evidence type="ECO:0000259" key="10">
    <source>
        <dbReference type="PROSITE" id="PS52004"/>
    </source>
</evidence>
<keyword evidence="13" id="KW-1185">Reference proteome</keyword>
<feature type="compositionally biased region" description="Polar residues" evidence="8">
    <location>
        <begin position="1628"/>
        <end position="1637"/>
    </location>
</feature>
<keyword evidence="6" id="KW-0511">Multifunctional enzyme</keyword>